<proteinExistence type="predicted"/>
<dbReference type="AlphaFoldDB" id="A0A1R1EUH9"/>
<evidence type="ECO:0000313" key="2">
    <source>
        <dbReference type="Proteomes" id="UP000187172"/>
    </source>
</evidence>
<protein>
    <submittedName>
        <fullName evidence="1">Uncharacterized protein</fullName>
    </submittedName>
</protein>
<organism evidence="1 2">
    <name type="scientific">Paenibacillus rhizosphaerae</name>
    <dbReference type="NCBI Taxonomy" id="297318"/>
    <lineage>
        <taxon>Bacteria</taxon>
        <taxon>Bacillati</taxon>
        <taxon>Bacillota</taxon>
        <taxon>Bacilli</taxon>
        <taxon>Bacillales</taxon>
        <taxon>Paenibacillaceae</taxon>
        <taxon>Paenibacillus</taxon>
    </lineage>
</organism>
<comment type="caution">
    <text evidence="1">The sequence shown here is derived from an EMBL/GenBank/DDBJ whole genome shotgun (WGS) entry which is preliminary data.</text>
</comment>
<name>A0A1R1EUH9_9BACL</name>
<dbReference type="EMBL" id="MRTP01000002">
    <property type="protein sequence ID" value="OMF55504.1"/>
    <property type="molecule type" value="Genomic_DNA"/>
</dbReference>
<dbReference type="STRING" id="297318.BK138_12575"/>
<keyword evidence="2" id="KW-1185">Reference proteome</keyword>
<reference evidence="1 2" key="1">
    <citation type="submission" date="2016-11" db="EMBL/GenBank/DDBJ databases">
        <title>Paenibacillus species isolates.</title>
        <authorList>
            <person name="Beno S.M."/>
        </authorList>
    </citation>
    <scope>NUCLEOTIDE SEQUENCE [LARGE SCALE GENOMIC DNA]</scope>
    <source>
        <strain evidence="1 2">FSL R5-0378</strain>
    </source>
</reference>
<gene>
    <name evidence="1" type="ORF">BK138_12575</name>
</gene>
<accession>A0A1R1EUH9</accession>
<evidence type="ECO:0000313" key="1">
    <source>
        <dbReference type="EMBL" id="OMF55504.1"/>
    </source>
</evidence>
<dbReference type="Proteomes" id="UP000187172">
    <property type="component" value="Unassembled WGS sequence"/>
</dbReference>
<dbReference type="RefSeq" id="WP_076169898.1">
    <property type="nucleotide sequence ID" value="NZ_MRTP01000002.1"/>
</dbReference>
<sequence length="111" mass="12621">MHDSHSPLLGGPKRIEQIFDPQHILCRDDLLWVLHYVQKKVAQKDPALLELPKPRLMRNFQYFGEAAVLLLSRSSAQGLDNERIRVCLLEAMHGLFQSGENEAAPPSNDYS</sequence>